<dbReference type="SMART" id="SM00345">
    <property type="entry name" value="HTH_GNTR"/>
    <property type="match status" value="1"/>
</dbReference>
<dbReference type="GO" id="GO:0045892">
    <property type="term" value="P:negative regulation of DNA-templated transcription"/>
    <property type="evidence" value="ECO:0007669"/>
    <property type="project" value="TreeGrafter"/>
</dbReference>
<evidence type="ECO:0000259" key="4">
    <source>
        <dbReference type="PROSITE" id="PS50949"/>
    </source>
</evidence>
<dbReference type="AlphaFoldDB" id="A0A939KRN0"/>
<dbReference type="CDD" id="cd07377">
    <property type="entry name" value="WHTH_GntR"/>
    <property type="match status" value="1"/>
</dbReference>
<reference evidence="5" key="1">
    <citation type="submission" date="2021-03" db="EMBL/GenBank/DDBJ databases">
        <title>The complete genome sequence of Acetobacter sp. TBRC 12339.</title>
        <authorList>
            <person name="Charoenyingcharoen P."/>
            <person name="Yukphan P."/>
        </authorList>
    </citation>
    <scope>NUCLEOTIDE SEQUENCE</scope>
    <source>
        <strain evidence="5">TBRC 12339</strain>
    </source>
</reference>
<proteinExistence type="predicted"/>
<keyword evidence="2" id="KW-0238">DNA-binding</keyword>
<dbReference type="InterPro" id="IPR050679">
    <property type="entry name" value="Bact_HTH_transcr_reg"/>
</dbReference>
<dbReference type="SMART" id="SM00866">
    <property type="entry name" value="UTRA"/>
    <property type="match status" value="1"/>
</dbReference>
<dbReference type="SUPFAM" id="SSF64288">
    <property type="entry name" value="Chorismate lyase-like"/>
    <property type="match status" value="1"/>
</dbReference>
<sequence>MSELSIPDPSLSEPLYAQIASSMAALIQARRHRLAGYMLPPETRCMEYFGVSRATVRQAMDRLVSDGLVVRGRGRGTFIAAERLAHDLTVAFEDELLITQRIMTFRLIAHDICPAPAIVAAGLDIPEGERVLQFKRVRVLDGHPLAYETRYMAAALAAVVTPDMMANLPIVSLLRAIEKHPYRIINKISCVKTAVDVMKHLELSRSRHVLQSEHVYLTRQDERLLYGKVLFCRDDIEFVVDSKIS</sequence>
<keyword evidence="1" id="KW-0805">Transcription regulation</keyword>
<evidence type="ECO:0000256" key="3">
    <source>
        <dbReference type="ARBA" id="ARBA00023163"/>
    </source>
</evidence>
<dbReference type="InterPro" id="IPR000524">
    <property type="entry name" value="Tscrpt_reg_HTH_GntR"/>
</dbReference>
<dbReference type="SUPFAM" id="SSF46785">
    <property type="entry name" value="Winged helix' DNA-binding domain"/>
    <property type="match status" value="1"/>
</dbReference>
<dbReference type="RefSeq" id="WP_207846168.1">
    <property type="nucleotide sequence ID" value="NZ_JAFVMH010000004.1"/>
</dbReference>
<dbReference type="PROSITE" id="PS50949">
    <property type="entry name" value="HTH_GNTR"/>
    <property type="match status" value="1"/>
</dbReference>
<dbReference type="InterPro" id="IPR036388">
    <property type="entry name" value="WH-like_DNA-bd_sf"/>
</dbReference>
<accession>A0A939KRN0</accession>
<dbReference type="Pfam" id="PF00392">
    <property type="entry name" value="GntR"/>
    <property type="match status" value="1"/>
</dbReference>
<dbReference type="PANTHER" id="PTHR44846:SF1">
    <property type="entry name" value="MANNOSYL-D-GLYCERATE TRANSPORT_METABOLISM SYSTEM REPRESSOR MNGR-RELATED"/>
    <property type="match status" value="1"/>
</dbReference>
<evidence type="ECO:0000313" key="6">
    <source>
        <dbReference type="Proteomes" id="UP000664073"/>
    </source>
</evidence>
<gene>
    <name evidence="5" type="ORF">J2D77_10150</name>
</gene>
<organism evidence="5 6">
    <name type="scientific">Acetobacter garciniae</name>
    <dbReference type="NCBI Taxonomy" id="2817435"/>
    <lineage>
        <taxon>Bacteria</taxon>
        <taxon>Pseudomonadati</taxon>
        <taxon>Pseudomonadota</taxon>
        <taxon>Alphaproteobacteria</taxon>
        <taxon>Acetobacterales</taxon>
        <taxon>Acetobacteraceae</taxon>
        <taxon>Acetobacter</taxon>
    </lineage>
</organism>
<dbReference type="PANTHER" id="PTHR44846">
    <property type="entry name" value="MANNOSYL-D-GLYCERATE TRANSPORT/METABOLISM SYSTEM REPRESSOR MNGR-RELATED"/>
    <property type="match status" value="1"/>
</dbReference>
<protein>
    <submittedName>
        <fullName evidence="5">GntR family transcriptional regulator</fullName>
    </submittedName>
</protein>
<dbReference type="InterPro" id="IPR011663">
    <property type="entry name" value="UTRA"/>
</dbReference>
<comment type="caution">
    <text evidence="5">The sequence shown here is derived from an EMBL/GenBank/DDBJ whole genome shotgun (WGS) entry which is preliminary data.</text>
</comment>
<dbReference type="GO" id="GO:0003700">
    <property type="term" value="F:DNA-binding transcription factor activity"/>
    <property type="evidence" value="ECO:0007669"/>
    <property type="project" value="InterPro"/>
</dbReference>
<evidence type="ECO:0000313" key="5">
    <source>
        <dbReference type="EMBL" id="MBO1325511.1"/>
    </source>
</evidence>
<evidence type="ECO:0000256" key="2">
    <source>
        <dbReference type="ARBA" id="ARBA00023125"/>
    </source>
</evidence>
<keyword evidence="3" id="KW-0804">Transcription</keyword>
<dbReference type="Gene3D" id="1.10.10.10">
    <property type="entry name" value="Winged helix-like DNA-binding domain superfamily/Winged helix DNA-binding domain"/>
    <property type="match status" value="1"/>
</dbReference>
<dbReference type="Gene3D" id="3.40.1410.10">
    <property type="entry name" value="Chorismate lyase-like"/>
    <property type="match status" value="1"/>
</dbReference>
<dbReference type="InterPro" id="IPR028978">
    <property type="entry name" value="Chorismate_lyase_/UTRA_dom_sf"/>
</dbReference>
<feature type="domain" description="HTH gntR-type" evidence="4">
    <location>
        <begin position="13"/>
        <end position="82"/>
    </location>
</feature>
<dbReference type="Pfam" id="PF07702">
    <property type="entry name" value="UTRA"/>
    <property type="match status" value="1"/>
</dbReference>
<dbReference type="EMBL" id="JAFVMH010000004">
    <property type="protein sequence ID" value="MBO1325511.1"/>
    <property type="molecule type" value="Genomic_DNA"/>
</dbReference>
<dbReference type="GO" id="GO:0003677">
    <property type="term" value="F:DNA binding"/>
    <property type="evidence" value="ECO:0007669"/>
    <property type="project" value="UniProtKB-KW"/>
</dbReference>
<dbReference type="Proteomes" id="UP000664073">
    <property type="component" value="Unassembled WGS sequence"/>
</dbReference>
<dbReference type="InterPro" id="IPR036390">
    <property type="entry name" value="WH_DNA-bd_sf"/>
</dbReference>
<name>A0A939KRN0_9PROT</name>
<dbReference type="PRINTS" id="PR00035">
    <property type="entry name" value="HTHGNTR"/>
</dbReference>
<keyword evidence="6" id="KW-1185">Reference proteome</keyword>
<evidence type="ECO:0000256" key="1">
    <source>
        <dbReference type="ARBA" id="ARBA00023015"/>
    </source>
</evidence>